<dbReference type="EMBL" id="JBBPBM010000015">
    <property type="protein sequence ID" value="KAK8558769.1"/>
    <property type="molecule type" value="Genomic_DNA"/>
</dbReference>
<comment type="caution">
    <text evidence="2">The sequence shown here is derived from an EMBL/GenBank/DDBJ whole genome shotgun (WGS) entry which is preliminary data.</text>
</comment>
<dbReference type="CDD" id="cd06222">
    <property type="entry name" value="RNase_H_like"/>
    <property type="match status" value="1"/>
</dbReference>
<feature type="domain" description="RNase H type-1" evidence="1">
    <location>
        <begin position="209"/>
        <end position="325"/>
    </location>
</feature>
<dbReference type="Gene3D" id="3.30.420.10">
    <property type="entry name" value="Ribonuclease H-like superfamily/Ribonuclease H"/>
    <property type="match status" value="1"/>
</dbReference>
<evidence type="ECO:0000259" key="1">
    <source>
        <dbReference type="Pfam" id="PF13456"/>
    </source>
</evidence>
<dbReference type="InterPro" id="IPR053151">
    <property type="entry name" value="RNase_H-like"/>
</dbReference>
<dbReference type="InterPro" id="IPR012337">
    <property type="entry name" value="RNaseH-like_sf"/>
</dbReference>
<name>A0ABR2EDP6_9ROSI</name>
<dbReference type="InterPro" id="IPR036397">
    <property type="entry name" value="RNaseH_sf"/>
</dbReference>
<organism evidence="2 3">
    <name type="scientific">Hibiscus sabdariffa</name>
    <name type="common">roselle</name>
    <dbReference type="NCBI Taxonomy" id="183260"/>
    <lineage>
        <taxon>Eukaryota</taxon>
        <taxon>Viridiplantae</taxon>
        <taxon>Streptophyta</taxon>
        <taxon>Embryophyta</taxon>
        <taxon>Tracheophyta</taxon>
        <taxon>Spermatophyta</taxon>
        <taxon>Magnoliopsida</taxon>
        <taxon>eudicotyledons</taxon>
        <taxon>Gunneridae</taxon>
        <taxon>Pentapetalae</taxon>
        <taxon>rosids</taxon>
        <taxon>malvids</taxon>
        <taxon>Malvales</taxon>
        <taxon>Malvaceae</taxon>
        <taxon>Malvoideae</taxon>
        <taxon>Hibiscus</taxon>
    </lineage>
</organism>
<protein>
    <recommendedName>
        <fullName evidence="1">RNase H type-1 domain-containing protein</fullName>
    </recommendedName>
</protein>
<evidence type="ECO:0000313" key="2">
    <source>
        <dbReference type="EMBL" id="KAK8558769.1"/>
    </source>
</evidence>
<gene>
    <name evidence="2" type="ORF">V6N12_042065</name>
</gene>
<evidence type="ECO:0000313" key="3">
    <source>
        <dbReference type="Proteomes" id="UP001472677"/>
    </source>
</evidence>
<accession>A0ABR2EDP6</accession>
<dbReference type="PANTHER" id="PTHR47723:SF19">
    <property type="entry name" value="POLYNUCLEOTIDYL TRANSFERASE, RIBONUCLEASE H-LIKE SUPERFAMILY PROTEIN"/>
    <property type="match status" value="1"/>
</dbReference>
<reference evidence="2 3" key="1">
    <citation type="journal article" date="2024" name="G3 (Bethesda)">
        <title>Genome assembly of Hibiscus sabdariffa L. provides insights into metabolisms of medicinal natural products.</title>
        <authorList>
            <person name="Kim T."/>
        </authorList>
    </citation>
    <scope>NUCLEOTIDE SEQUENCE [LARGE SCALE GENOMIC DNA]</scope>
    <source>
        <strain evidence="2">TK-2024</strain>
        <tissue evidence="2">Old leaves</tissue>
    </source>
</reference>
<dbReference type="InterPro" id="IPR044730">
    <property type="entry name" value="RNase_H-like_dom_plant"/>
</dbReference>
<keyword evidence="3" id="KW-1185">Reference proteome</keyword>
<sequence>MARPPKYSPSQAIAIVPPTETFEIIMHSPEQATFETAINIPAIVQPAIVDVPAAEPGYIEAHGFSGGLWLLWGNSVNMTILHVSNRFINAIVNSPTENKEFQLIMVYASPSASKRKYVWHCLEQLNPSGEIPCITSGGFNTFISSDERLGRHKAYHIFALKIGHVGWCTDHAILRQVVVDFYSTLFSSELILGSYGVRVAQHGGRLDSDGARCLSNGYGTCGGVAMNDHNHWLFGYAKFMGICSPLEVELRSAYLVLMETLRHGYHQVAIEINSLEAIRFLRNDSLMDGCCFIMRYLLELLKRNWIVRLNHISRNLNKLIDGLAKLPITDSLVLTVFDTPPRSVLHILYAEAFT</sequence>
<dbReference type="Proteomes" id="UP001472677">
    <property type="component" value="Unassembled WGS sequence"/>
</dbReference>
<dbReference type="SUPFAM" id="SSF53098">
    <property type="entry name" value="Ribonuclease H-like"/>
    <property type="match status" value="1"/>
</dbReference>
<dbReference type="PANTHER" id="PTHR47723">
    <property type="entry name" value="OS05G0353850 PROTEIN"/>
    <property type="match status" value="1"/>
</dbReference>
<dbReference type="InterPro" id="IPR002156">
    <property type="entry name" value="RNaseH_domain"/>
</dbReference>
<dbReference type="Pfam" id="PF13456">
    <property type="entry name" value="RVT_3"/>
    <property type="match status" value="1"/>
</dbReference>
<proteinExistence type="predicted"/>